<evidence type="ECO:0000313" key="3">
    <source>
        <dbReference type="Proteomes" id="UP000051515"/>
    </source>
</evidence>
<dbReference type="Pfam" id="PF08765">
    <property type="entry name" value="Mor"/>
    <property type="match status" value="1"/>
</dbReference>
<evidence type="ECO:0000313" key="2">
    <source>
        <dbReference type="EMBL" id="KRK82438.1"/>
    </source>
</evidence>
<name>A0A0R1KG10_9LACO</name>
<dbReference type="PATRIC" id="fig|1423788.3.peg.2518"/>
<comment type="caution">
    <text evidence="2">The sequence shown here is derived from an EMBL/GenBank/DDBJ whole genome shotgun (WGS) entry which is preliminary data.</text>
</comment>
<dbReference type="Proteomes" id="UP000051515">
    <property type="component" value="Unassembled WGS sequence"/>
</dbReference>
<dbReference type="InterPro" id="IPR014875">
    <property type="entry name" value="Mor_transcription_activator"/>
</dbReference>
<dbReference type="EMBL" id="AZDY01000038">
    <property type="protein sequence ID" value="KRK82438.1"/>
    <property type="molecule type" value="Genomic_DNA"/>
</dbReference>
<gene>
    <name evidence="2" type="ORF">FC78_GL002447</name>
</gene>
<protein>
    <recommendedName>
        <fullName evidence="1">Mor transcription activator domain-containing protein</fullName>
    </recommendedName>
</protein>
<accession>A0A0R1KG10</accession>
<sequence>MTIMSEKVDYDILNESYKGIAEVIGVEAMLKIRDNYCGMQLQLPMRLYDANKLRKKLQKMDVQSNQIMMLSRKYGYSPRWIREASK</sequence>
<dbReference type="InterPro" id="IPR009057">
    <property type="entry name" value="Homeodomain-like_sf"/>
</dbReference>
<evidence type="ECO:0000259" key="1">
    <source>
        <dbReference type="Pfam" id="PF08765"/>
    </source>
</evidence>
<organism evidence="2 3">
    <name type="scientific">Companilactobacillus bobalius DSM 19674</name>
    <dbReference type="NCBI Taxonomy" id="1423788"/>
    <lineage>
        <taxon>Bacteria</taxon>
        <taxon>Bacillati</taxon>
        <taxon>Bacillota</taxon>
        <taxon>Bacilli</taxon>
        <taxon>Lactobacillales</taxon>
        <taxon>Lactobacillaceae</taxon>
        <taxon>Companilactobacillus</taxon>
        <taxon>Companilactobacillus bobalius</taxon>
    </lineage>
</organism>
<keyword evidence="3" id="KW-1185">Reference proteome</keyword>
<dbReference type="SUPFAM" id="SSF46689">
    <property type="entry name" value="Homeodomain-like"/>
    <property type="match status" value="1"/>
</dbReference>
<reference evidence="2 3" key="1">
    <citation type="journal article" date="2015" name="Genome Announc.">
        <title>Expanding the biotechnology potential of lactobacilli through comparative genomics of 213 strains and associated genera.</title>
        <authorList>
            <person name="Sun Z."/>
            <person name="Harris H.M."/>
            <person name="McCann A."/>
            <person name="Guo C."/>
            <person name="Argimon S."/>
            <person name="Zhang W."/>
            <person name="Yang X."/>
            <person name="Jeffery I.B."/>
            <person name="Cooney J.C."/>
            <person name="Kagawa T.F."/>
            <person name="Liu W."/>
            <person name="Song Y."/>
            <person name="Salvetti E."/>
            <person name="Wrobel A."/>
            <person name="Rasinkangas P."/>
            <person name="Parkhill J."/>
            <person name="Rea M.C."/>
            <person name="O'Sullivan O."/>
            <person name="Ritari J."/>
            <person name="Douillard F.P."/>
            <person name="Paul Ross R."/>
            <person name="Yang R."/>
            <person name="Briner A.E."/>
            <person name="Felis G.E."/>
            <person name="de Vos W.M."/>
            <person name="Barrangou R."/>
            <person name="Klaenhammer T.R."/>
            <person name="Caufield P.W."/>
            <person name="Cui Y."/>
            <person name="Zhang H."/>
            <person name="O'Toole P.W."/>
        </authorList>
    </citation>
    <scope>NUCLEOTIDE SEQUENCE [LARGE SCALE GENOMIC DNA]</scope>
    <source>
        <strain evidence="2 3">DSM 19674</strain>
    </source>
</reference>
<feature type="domain" description="Mor transcription activator" evidence="1">
    <location>
        <begin position="19"/>
        <end position="83"/>
    </location>
</feature>
<dbReference type="AlphaFoldDB" id="A0A0R1KG10"/>
<proteinExistence type="predicted"/>